<dbReference type="PANTHER" id="PTHR24320:SF282">
    <property type="entry name" value="WW DOMAIN-CONTAINING OXIDOREDUCTASE"/>
    <property type="match status" value="1"/>
</dbReference>
<dbReference type="VEuPathDB" id="FungiDB:F9C07_10960"/>
<keyword evidence="2" id="KW-0521">NADP</keyword>
<evidence type="ECO:0000256" key="1">
    <source>
        <dbReference type="ARBA" id="ARBA00006484"/>
    </source>
</evidence>
<keyword evidence="3" id="KW-0560">Oxidoreductase</keyword>
<dbReference type="VEuPathDB" id="FungiDB:AFLA_010840"/>
<protein>
    <recommendedName>
        <fullName evidence="5">Short-chain dehydrogenase</fullName>
    </recommendedName>
</protein>
<dbReference type="PRINTS" id="PR00081">
    <property type="entry name" value="GDHRDH"/>
</dbReference>
<dbReference type="EMBL" id="ML734634">
    <property type="protein sequence ID" value="KAB8243946.1"/>
    <property type="molecule type" value="Genomic_DNA"/>
</dbReference>
<dbReference type="Gene3D" id="3.40.50.720">
    <property type="entry name" value="NAD(P)-binding Rossmann-like Domain"/>
    <property type="match status" value="1"/>
</dbReference>
<name>A0A5N6GNI9_ASPFL</name>
<dbReference type="AlphaFoldDB" id="A0A5N6GNI9"/>
<evidence type="ECO:0000256" key="2">
    <source>
        <dbReference type="ARBA" id="ARBA00022857"/>
    </source>
</evidence>
<dbReference type="Proteomes" id="UP000325434">
    <property type="component" value="Unassembled WGS sequence"/>
</dbReference>
<evidence type="ECO:0000256" key="3">
    <source>
        <dbReference type="ARBA" id="ARBA00023002"/>
    </source>
</evidence>
<sequence length="939" mass="105137">MTFHPDTLPNLKGKVFIVTGGNSGIGYYTVTHLAEHGAHVYLCARSLEKGTAAIANIKEMHPSANINLLQMDFMDLTSVVAAAKHFLTLETALHGLVNNAGIMATPFEITKDGHEAQWQTNYLAHWVLTEHFLPLMLLTAKGLYPGSVRIVNLTSSGHLGAPKGGINFKDLSLKDSGPWARYGQSKLANILHAKALHKAYGPGSPSARNGEGEIWVSSVHPGLVETNLATSVEDSGSGMTCVFSVLRMFGLMWSADKGSWTSLFCVASQDMKAEQSGTYLEIFRRFGEPRWQSDMANDWKLVKRLEEWTREVVRKEGFNVVAAGVPHDNYGMNSATNVAFHLVMAFPRAKSYLGTQLEFPHGFGLSNNTFKVSPGSIDRTVLLKNSVSAGRSGDLTLSAHFSVSLLYSPGRICRSLCHGRNPDEVLYRLQKLEEAVFRKPSEAAHLPTAYPANILLEKLNATPTEAQAAFKVYTRLTISIVDHPHPMEPSTTALAAMATLSHMAGNSDNYPYKLPLIRFRCFSMARAMQIHRLDTPKSREQRELKGYNPIELEVQRRIWWNMLASDWLNSFSGGPQEGAYFIQPKHMMVNYPTNTDDEFITPTGILQDRPLSQPSSLSAFIYRVKLATLCREVVDAMPSIWLEAQEPDYETILALDRKFQNFLSELPAFFKLDPDSIEQSKTICEERPYIPVQRISLHFSLHTRLCRLHRPYHLEGVTNPKYSYSHRVCIQYAQKVLELRRLMDDAGARIGLKPGRFWTTNQHAFLAALILATDVSFNPDAPDAEARKGKVLAAYETLEKSKEESSILVETIQKNMQTLMSTLHRQRPRRLDLQSDITGIRKDTLVSPSEAPQNNDNSQGLYNTSMSSHAISTVQWPATEHPILVDDAAPYRNVPPEPGMQEEDWDQLWSDFLAVAPELDIPQWNSLLDDMDFNFGEST</sequence>
<organism evidence="4">
    <name type="scientific">Aspergillus flavus</name>
    <dbReference type="NCBI Taxonomy" id="5059"/>
    <lineage>
        <taxon>Eukaryota</taxon>
        <taxon>Fungi</taxon>
        <taxon>Dikarya</taxon>
        <taxon>Ascomycota</taxon>
        <taxon>Pezizomycotina</taxon>
        <taxon>Eurotiomycetes</taxon>
        <taxon>Eurotiomycetidae</taxon>
        <taxon>Eurotiales</taxon>
        <taxon>Aspergillaceae</taxon>
        <taxon>Aspergillus</taxon>
        <taxon>Aspergillus subgen. Circumdati</taxon>
    </lineage>
</organism>
<evidence type="ECO:0000313" key="4">
    <source>
        <dbReference type="EMBL" id="KAB8243946.1"/>
    </source>
</evidence>
<comment type="similarity">
    <text evidence="1">Belongs to the short-chain dehydrogenases/reductases (SDR) family.</text>
</comment>
<dbReference type="CDD" id="cd12148">
    <property type="entry name" value="fungal_TF_MHR"/>
    <property type="match status" value="1"/>
</dbReference>
<dbReference type="InterPro" id="IPR036291">
    <property type="entry name" value="NAD(P)-bd_dom_sf"/>
</dbReference>
<reference evidence="4" key="1">
    <citation type="submission" date="2019-04" db="EMBL/GenBank/DDBJ databases">
        <title>Friends and foes A comparative genomics study of 23 Aspergillus species from section Flavi.</title>
        <authorList>
            <consortium name="DOE Joint Genome Institute"/>
            <person name="Kjaerbolling I."/>
            <person name="Vesth T."/>
            <person name="Frisvad J.C."/>
            <person name="Nybo J.L."/>
            <person name="Theobald S."/>
            <person name="Kildgaard S."/>
            <person name="Isbrandt T."/>
            <person name="Kuo A."/>
            <person name="Sato A."/>
            <person name="Lyhne E.K."/>
            <person name="Kogle M.E."/>
            <person name="Wiebenga A."/>
            <person name="Kun R.S."/>
            <person name="Lubbers R.J."/>
            <person name="Makela M.R."/>
            <person name="Barry K."/>
            <person name="Chovatia M."/>
            <person name="Clum A."/>
            <person name="Daum C."/>
            <person name="Haridas S."/>
            <person name="He G."/>
            <person name="LaButti K."/>
            <person name="Lipzen A."/>
            <person name="Mondo S."/>
            <person name="Riley R."/>
            <person name="Salamov A."/>
            <person name="Simmons B.A."/>
            <person name="Magnuson J.K."/>
            <person name="Henrissat B."/>
            <person name="Mortensen U.H."/>
            <person name="Larsen T.O."/>
            <person name="Devries R.P."/>
            <person name="Grigoriev I.V."/>
            <person name="Machida M."/>
            <person name="Baker S.E."/>
            <person name="Andersen M.R."/>
        </authorList>
    </citation>
    <scope>NUCLEOTIDE SEQUENCE [LARGE SCALE GENOMIC DNA]</scope>
    <source>
        <strain evidence="4">CBS 121.62</strain>
    </source>
</reference>
<dbReference type="VEuPathDB" id="FungiDB:F9C07_10959"/>
<gene>
    <name evidence="4" type="ORF">BDV35DRAFT_382688</name>
</gene>
<proteinExistence type="inferred from homology"/>
<dbReference type="GO" id="GO:0016491">
    <property type="term" value="F:oxidoreductase activity"/>
    <property type="evidence" value="ECO:0007669"/>
    <property type="project" value="UniProtKB-KW"/>
</dbReference>
<dbReference type="SUPFAM" id="SSF51735">
    <property type="entry name" value="NAD(P)-binding Rossmann-fold domains"/>
    <property type="match status" value="1"/>
</dbReference>
<accession>A0A5N6GNI9</accession>
<dbReference type="InterPro" id="IPR002347">
    <property type="entry name" value="SDR_fam"/>
</dbReference>
<dbReference type="VEuPathDB" id="FungiDB:AFLA_010841"/>
<dbReference type="PANTHER" id="PTHR24320">
    <property type="entry name" value="RETINOL DEHYDROGENASE"/>
    <property type="match status" value="1"/>
</dbReference>
<dbReference type="Pfam" id="PF00106">
    <property type="entry name" value="adh_short"/>
    <property type="match status" value="1"/>
</dbReference>
<evidence type="ECO:0008006" key="5">
    <source>
        <dbReference type="Google" id="ProtNLM"/>
    </source>
</evidence>